<evidence type="ECO:0000313" key="1">
    <source>
        <dbReference type="EMBL" id="MCL7713882.1"/>
    </source>
</evidence>
<sequence>MNTPPFRLLATLSLTAALVACQKPEAGSRDAGAALSVGDTVSGEITSSSPLNYNDGSRHQAYRLSLKNGEAVALELNGSLNGQLSIFDGQKLLASATSSGYEGERGASALNLAFKAPKDGTFLVAVNSAGSDAFGPYQLKSSTIVPYDGKPLAAGSEAVDWLMGGKQEYALKVETAGLYTIDMESSVLDAYLHLTGRNVDIEDDDGGDRLNARIRAYLEAGDYTIAASSVNDGTGSFKLGVAMTQLDKDMVIRDGASLTVGQSVHGMVDSRGHRSFTLTLDRARHLQFDALADNIDSVLHITGPGVDAEDDDGGNGTNARLRLRMGPGRYNVMVSSFGNRQGVFELQTTDLGGDSAAQGDSNRKDDALDAAAAAAAADAAAAAAAAD</sequence>
<accession>A0ABT0SEY8</accession>
<comment type="caution">
    <text evidence="1">The sequence shown here is derived from an EMBL/GenBank/DDBJ whole genome shotgun (WGS) entry which is preliminary data.</text>
</comment>
<dbReference type="Proteomes" id="UP001431235">
    <property type="component" value="Unassembled WGS sequence"/>
</dbReference>
<gene>
    <name evidence="1" type="ORF">K5L01_04285</name>
</gene>
<dbReference type="PROSITE" id="PS51257">
    <property type="entry name" value="PROKAR_LIPOPROTEIN"/>
    <property type="match status" value="1"/>
</dbReference>
<reference evidence="1 2" key="1">
    <citation type="submission" date="2021-08" db="EMBL/GenBank/DDBJ databases">
        <title>Novel members of of the genus Stenotrophomonas from differernt environment.</title>
        <authorList>
            <person name="Deng Y."/>
        </authorList>
    </citation>
    <scope>NUCLEOTIDE SEQUENCE [LARGE SCALE GENOMIC DNA]</scope>
    <source>
        <strain evidence="1 2">CPCC 101365</strain>
    </source>
</reference>
<dbReference type="Gene3D" id="2.60.120.380">
    <property type="match status" value="1"/>
</dbReference>
<proteinExistence type="predicted"/>
<dbReference type="RefSeq" id="WP_250062247.1">
    <property type="nucleotide sequence ID" value="NZ_JAIKTS010000001.1"/>
</dbReference>
<keyword evidence="2" id="KW-1185">Reference proteome</keyword>
<organism evidence="1 2">
    <name type="scientific">Stenotrophomonas mori</name>
    <dbReference type="NCBI Taxonomy" id="2871096"/>
    <lineage>
        <taxon>Bacteria</taxon>
        <taxon>Pseudomonadati</taxon>
        <taxon>Pseudomonadota</taxon>
        <taxon>Gammaproteobacteria</taxon>
        <taxon>Lysobacterales</taxon>
        <taxon>Lysobacteraceae</taxon>
        <taxon>Stenotrophomonas</taxon>
    </lineage>
</organism>
<protein>
    <submittedName>
        <fullName evidence="1">ABC transporter substrate-binding protein</fullName>
    </submittedName>
</protein>
<name>A0ABT0SEY8_9GAMM</name>
<dbReference type="EMBL" id="JAIKTS010000001">
    <property type="protein sequence ID" value="MCL7713882.1"/>
    <property type="molecule type" value="Genomic_DNA"/>
</dbReference>
<evidence type="ECO:0000313" key="2">
    <source>
        <dbReference type="Proteomes" id="UP001431235"/>
    </source>
</evidence>